<dbReference type="EMBL" id="CP063767">
    <property type="protein sequence ID" value="QOY60373.1"/>
    <property type="molecule type" value="Genomic_DNA"/>
</dbReference>
<accession>A0A7S7M836</accession>
<dbReference type="PANTHER" id="PTHR47738:SF3">
    <property type="entry name" value="PHOSPHOTRANSFERASE SYSTEM MANNITOL_FRUCTOSE-SPECIFIC IIA DOMAIN CONTAINING PROTEIN"/>
    <property type="match status" value="1"/>
</dbReference>
<evidence type="ECO:0000313" key="3">
    <source>
        <dbReference type="Proteomes" id="UP000593735"/>
    </source>
</evidence>
<dbReference type="InterPro" id="IPR002178">
    <property type="entry name" value="PTS_EIIA_type-2_dom"/>
</dbReference>
<feature type="domain" description="PTS EIIA type-2" evidence="1">
    <location>
        <begin position="3"/>
        <end position="150"/>
    </location>
</feature>
<reference evidence="2 3" key="1">
    <citation type="submission" date="2020-10" db="EMBL/GenBank/DDBJ databases">
        <title>Olsenella immobilis sp.nov., isolated from the mud in a fermentation cellar used for the production of Chinese strong-flavoured liquor.</title>
        <authorList>
            <person name="Lu L."/>
        </authorList>
    </citation>
    <scope>NUCLEOTIDE SEQUENCE [LARGE SCALE GENOMIC DNA]</scope>
    <source>
        <strain evidence="2 3">LZLJ-2</strain>
    </source>
</reference>
<dbReference type="InterPro" id="IPR016152">
    <property type="entry name" value="PTrfase/Anion_transptr"/>
</dbReference>
<dbReference type="KEGG" id="tio:INP52_08170"/>
<dbReference type="PANTHER" id="PTHR47738">
    <property type="entry name" value="PTS SYSTEM FRUCTOSE-LIKE EIIA COMPONENT-RELATED"/>
    <property type="match status" value="1"/>
</dbReference>
<dbReference type="InterPro" id="IPR051541">
    <property type="entry name" value="PTS_SugarTrans_NitroReg"/>
</dbReference>
<dbReference type="AlphaFoldDB" id="A0A7S7M836"/>
<sequence>MGKLLDKRLVFVDADVKTSEDAIRLMAARLQDCGYVNEGYAEMVIEREKVFPTGLPGKTMCIAIPHTNPTFVNKAAIGVIVPKKPVKFDMMGEPGTSLNVSLIMPLVIKDSGQQIELLKEMMHVIQDSPRLERIRASRDADEILGLLHSLEEA</sequence>
<dbReference type="SUPFAM" id="SSF55804">
    <property type="entry name" value="Phoshotransferase/anion transport protein"/>
    <property type="match status" value="1"/>
</dbReference>
<gene>
    <name evidence="2" type="ORF">INP52_08170</name>
</gene>
<dbReference type="Gene3D" id="3.40.930.10">
    <property type="entry name" value="Mannitol-specific EII, Chain A"/>
    <property type="match status" value="1"/>
</dbReference>
<evidence type="ECO:0000259" key="1">
    <source>
        <dbReference type="PROSITE" id="PS51094"/>
    </source>
</evidence>
<dbReference type="RefSeq" id="WP_194370752.1">
    <property type="nucleotide sequence ID" value="NZ_CP063767.1"/>
</dbReference>
<keyword evidence="2" id="KW-0813">Transport</keyword>
<keyword evidence="2" id="KW-0762">Sugar transport</keyword>
<dbReference type="PROSITE" id="PS51094">
    <property type="entry name" value="PTS_EIIA_TYPE_2"/>
    <property type="match status" value="1"/>
</dbReference>
<proteinExistence type="predicted"/>
<dbReference type="CDD" id="cd00211">
    <property type="entry name" value="PTS_IIA_fru"/>
    <property type="match status" value="1"/>
</dbReference>
<keyword evidence="3" id="KW-1185">Reference proteome</keyword>
<evidence type="ECO:0000313" key="2">
    <source>
        <dbReference type="EMBL" id="QOY60373.1"/>
    </source>
</evidence>
<protein>
    <submittedName>
        <fullName evidence="2">PTS sugar transporter subunit IIA</fullName>
    </submittedName>
</protein>
<name>A0A7S7M836_9ACTN</name>
<dbReference type="Pfam" id="PF00359">
    <property type="entry name" value="PTS_EIIA_2"/>
    <property type="match status" value="1"/>
</dbReference>
<organism evidence="2 3">
    <name type="scientific">Thermophilibacter immobilis</name>
    <dbReference type="NCBI Taxonomy" id="2779519"/>
    <lineage>
        <taxon>Bacteria</taxon>
        <taxon>Bacillati</taxon>
        <taxon>Actinomycetota</taxon>
        <taxon>Coriobacteriia</taxon>
        <taxon>Coriobacteriales</taxon>
        <taxon>Atopobiaceae</taxon>
        <taxon>Thermophilibacter</taxon>
    </lineage>
</organism>
<dbReference type="Proteomes" id="UP000593735">
    <property type="component" value="Chromosome"/>
</dbReference>